<accession>A0ABX1C9V3</accession>
<dbReference type="Pfam" id="PF01061">
    <property type="entry name" value="ABC2_membrane"/>
    <property type="match status" value="1"/>
</dbReference>
<evidence type="ECO:0000256" key="5">
    <source>
        <dbReference type="RuleBase" id="RU361157"/>
    </source>
</evidence>
<protein>
    <recommendedName>
        <fullName evidence="5">Transport permease protein</fullName>
    </recommendedName>
</protein>
<dbReference type="InterPro" id="IPR051784">
    <property type="entry name" value="Nod_factor_ABC_transporter"/>
</dbReference>
<feature type="transmembrane region" description="Helical" evidence="5">
    <location>
        <begin position="157"/>
        <end position="179"/>
    </location>
</feature>
<feature type="transmembrane region" description="Helical" evidence="5">
    <location>
        <begin position="134"/>
        <end position="151"/>
    </location>
</feature>
<feature type="transmembrane region" description="Helical" evidence="5">
    <location>
        <begin position="75"/>
        <end position="99"/>
    </location>
</feature>
<feature type="transmembrane region" description="Helical" evidence="5">
    <location>
        <begin position="186"/>
        <end position="207"/>
    </location>
</feature>
<dbReference type="RefSeq" id="WP_168087822.1">
    <property type="nucleotide sequence ID" value="NZ_BHZH01000126.1"/>
</dbReference>
<dbReference type="InterPro" id="IPR047817">
    <property type="entry name" value="ABC2_TM_bact-type"/>
</dbReference>
<evidence type="ECO:0000256" key="1">
    <source>
        <dbReference type="ARBA" id="ARBA00004141"/>
    </source>
</evidence>
<sequence>MSGQVTEPEQRAGGGRRLVRAWHGFRAALWRDLFVMVREVPRVLAQTVVQPFFMLLVMGHVLIQIGYVREDYAAILLPGILALTTFLGALQNTALGLVFDFSVTRELEDRLLLPAPLYTVALAKMAFGALRGVLSGVVIVPIGFLVLDLWWTPGQMLAALPLVVLGACCGAAAGLWLGTAVESRNIAVWFAIAVTPLTFTGAIQFPWPMLSDTLWFQMLCALNPLTYLSESLRAVTVPAAPHIPLPIGLTVLVFSVVVAGALGIRGFRARALG</sequence>
<keyword evidence="5" id="KW-1003">Cell membrane</keyword>
<keyword evidence="2 5" id="KW-0812">Transmembrane</keyword>
<evidence type="ECO:0000256" key="2">
    <source>
        <dbReference type="ARBA" id="ARBA00022692"/>
    </source>
</evidence>
<dbReference type="Proteomes" id="UP000727056">
    <property type="component" value="Unassembled WGS sequence"/>
</dbReference>
<proteinExistence type="inferred from homology"/>
<feature type="transmembrane region" description="Helical" evidence="5">
    <location>
        <begin position="43"/>
        <end position="63"/>
    </location>
</feature>
<organism evidence="7 8">
    <name type="scientific">Streptomyces bohaiensis</name>
    <dbReference type="NCBI Taxonomy" id="1431344"/>
    <lineage>
        <taxon>Bacteria</taxon>
        <taxon>Bacillati</taxon>
        <taxon>Actinomycetota</taxon>
        <taxon>Actinomycetes</taxon>
        <taxon>Kitasatosporales</taxon>
        <taxon>Streptomycetaceae</taxon>
        <taxon>Streptomyces</taxon>
    </lineage>
</organism>
<keyword evidence="4 5" id="KW-0472">Membrane</keyword>
<dbReference type="PANTHER" id="PTHR43229">
    <property type="entry name" value="NODULATION PROTEIN J"/>
    <property type="match status" value="1"/>
</dbReference>
<name>A0ABX1C9V3_9ACTN</name>
<reference evidence="7 8" key="1">
    <citation type="submission" date="2020-03" db="EMBL/GenBank/DDBJ databases">
        <title>Draft genome of Streptomyces sp. ventii, isolated from the Axial Seamount in the Pacific Ocean, and resequencing of the two type strains Streptomyces lonarensis strain NCL 716 and Streptomyces bohaiensis strain 11A07.</title>
        <authorList>
            <person name="Loughran R.M."/>
            <person name="Pfannmuller K.M."/>
            <person name="Wasson B.J."/>
            <person name="Deadmond M.C."/>
            <person name="Paddock B.E."/>
            <person name="Koyack M.J."/>
            <person name="Gallegos D.A."/>
            <person name="Mitchell E.A."/>
            <person name="Ushijima B."/>
            <person name="Saw J.H."/>
            <person name="Mcphail K.L."/>
            <person name="Videau P."/>
        </authorList>
    </citation>
    <scope>NUCLEOTIDE SEQUENCE [LARGE SCALE GENOMIC DNA]</scope>
    <source>
        <strain evidence="7 8">11A07</strain>
    </source>
</reference>
<comment type="subcellular location">
    <subcellularLocation>
        <location evidence="5">Cell membrane</location>
        <topology evidence="5">Multi-pass membrane protein</topology>
    </subcellularLocation>
    <subcellularLocation>
        <location evidence="1">Membrane</location>
        <topology evidence="1">Multi-pass membrane protein</topology>
    </subcellularLocation>
</comment>
<feature type="domain" description="ABC transmembrane type-2" evidence="6">
    <location>
        <begin position="42"/>
        <end position="270"/>
    </location>
</feature>
<evidence type="ECO:0000256" key="3">
    <source>
        <dbReference type="ARBA" id="ARBA00022989"/>
    </source>
</evidence>
<feature type="transmembrane region" description="Helical" evidence="5">
    <location>
        <begin position="243"/>
        <end position="264"/>
    </location>
</feature>
<comment type="caution">
    <text evidence="7">The sequence shown here is derived from an EMBL/GenBank/DDBJ whole genome shotgun (WGS) entry which is preliminary data.</text>
</comment>
<dbReference type="PANTHER" id="PTHR43229:SF2">
    <property type="entry name" value="NODULATION PROTEIN J"/>
    <property type="match status" value="1"/>
</dbReference>
<keyword evidence="3 5" id="KW-1133">Transmembrane helix</keyword>
<keyword evidence="5" id="KW-0813">Transport</keyword>
<evidence type="ECO:0000313" key="7">
    <source>
        <dbReference type="EMBL" id="NJQ15041.1"/>
    </source>
</evidence>
<evidence type="ECO:0000313" key="8">
    <source>
        <dbReference type="Proteomes" id="UP000727056"/>
    </source>
</evidence>
<evidence type="ECO:0000256" key="4">
    <source>
        <dbReference type="ARBA" id="ARBA00023136"/>
    </source>
</evidence>
<keyword evidence="8" id="KW-1185">Reference proteome</keyword>
<comment type="similarity">
    <text evidence="5">Belongs to the ABC-2 integral membrane protein family.</text>
</comment>
<dbReference type="PROSITE" id="PS51012">
    <property type="entry name" value="ABC_TM2"/>
    <property type="match status" value="1"/>
</dbReference>
<dbReference type="InterPro" id="IPR013525">
    <property type="entry name" value="ABC2_TM"/>
</dbReference>
<gene>
    <name evidence="7" type="ORF">HCN52_08790</name>
</gene>
<dbReference type="EMBL" id="JAAVJC010000050">
    <property type="protein sequence ID" value="NJQ15041.1"/>
    <property type="molecule type" value="Genomic_DNA"/>
</dbReference>
<evidence type="ECO:0000259" key="6">
    <source>
        <dbReference type="PROSITE" id="PS51012"/>
    </source>
</evidence>